<dbReference type="Pfam" id="PF15598">
    <property type="entry name" value="Imm61"/>
    <property type="match status" value="1"/>
</dbReference>
<dbReference type="RefSeq" id="WP_034226286.1">
    <property type="nucleotide sequence ID" value="NZ_AXCW01000109.1"/>
</dbReference>
<gene>
    <name evidence="1" type="ORF">N866_01690</name>
</gene>
<dbReference type="EMBL" id="AXCW01000109">
    <property type="protein sequence ID" value="EYR63285.1"/>
    <property type="molecule type" value="Genomic_DNA"/>
</dbReference>
<organism evidence="1 2">
    <name type="scientific">Actinotalea ferrariae CF5-4</name>
    <dbReference type="NCBI Taxonomy" id="948458"/>
    <lineage>
        <taxon>Bacteria</taxon>
        <taxon>Bacillati</taxon>
        <taxon>Actinomycetota</taxon>
        <taxon>Actinomycetes</taxon>
        <taxon>Micrococcales</taxon>
        <taxon>Cellulomonadaceae</taxon>
        <taxon>Actinotalea</taxon>
    </lineage>
</organism>
<proteinExistence type="predicted"/>
<dbReference type="InterPro" id="IPR028953">
    <property type="entry name" value="Imm_IFT-like"/>
</dbReference>
<comment type="caution">
    <text evidence="1">The sequence shown here is derived from an EMBL/GenBank/DDBJ whole genome shotgun (WGS) entry which is preliminary data.</text>
</comment>
<evidence type="ECO:0000313" key="2">
    <source>
        <dbReference type="Proteomes" id="UP000019753"/>
    </source>
</evidence>
<dbReference type="Proteomes" id="UP000019753">
    <property type="component" value="Unassembled WGS sequence"/>
</dbReference>
<keyword evidence="2" id="KW-1185">Reference proteome</keyword>
<reference evidence="1 2" key="1">
    <citation type="submission" date="2014-01" db="EMBL/GenBank/DDBJ databases">
        <title>Actinotalea ferrariae CF5-4.</title>
        <authorList>
            <person name="Chen F."/>
            <person name="Li Y."/>
            <person name="Wang G."/>
        </authorList>
    </citation>
    <scope>NUCLEOTIDE SEQUENCE [LARGE SCALE GENOMIC DNA]</scope>
    <source>
        <strain evidence="1 2">CF5-4</strain>
    </source>
</reference>
<protein>
    <submittedName>
        <fullName evidence="1">Uncharacterized protein</fullName>
    </submittedName>
</protein>
<sequence length="164" mass="17301">MKVTPRVGEFLVEAGAHEQPTPEGVGWIATDSGLVVIDRADGCFDVARWGKGTTEAVVLTGATRDVVDVFLVVHYGNDWRDAHGLGPLRLTDHETPLPAGFHVADGDGRRSELLVDGPPGCVLGGLQPRSARKLAHALAVPLDDLVASFQDPRGRPAFPQPAGG</sequence>
<name>A0A021VT92_9CELL</name>
<evidence type="ECO:0000313" key="1">
    <source>
        <dbReference type="EMBL" id="EYR63285.1"/>
    </source>
</evidence>
<dbReference type="AlphaFoldDB" id="A0A021VT92"/>
<accession>A0A021VT92</accession>
<dbReference type="OrthoDB" id="4742108at2"/>